<dbReference type="Pfam" id="PF00153">
    <property type="entry name" value="Mito_carr"/>
    <property type="match status" value="3"/>
</dbReference>
<dbReference type="Gene3D" id="1.10.238.10">
    <property type="entry name" value="EF-hand"/>
    <property type="match status" value="2"/>
</dbReference>
<name>A0A267G2A9_9PLAT</name>
<dbReference type="SMART" id="SM00054">
    <property type="entry name" value="EFh"/>
    <property type="match status" value="4"/>
</dbReference>
<evidence type="ECO:0000256" key="1">
    <source>
        <dbReference type="ARBA" id="ARBA00004448"/>
    </source>
</evidence>
<keyword evidence="4 12" id="KW-0812">Transmembrane</keyword>
<keyword evidence="5" id="KW-0479">Metal-binding</keyword>
<dbReference type="OrthoDB" id="270584at2759"/>
<dbReference type="FunFam" id="1.10.238.10:FF:000028">
    <property type="entry name" value="Putative calcium-binding mitochondrial carrier protein scamc-2"/>
    <property type="match status" value="1"/>
</dbReference>
<dbReference type="PANTHER" id="PTHR24089">
    <property type="entry name" value="SOLUTE CARRIER FAMILY 25"/>
    <property type="match status" value="1"/>
</dbReference>
<feature type="domain" description="EF-hand" evidence="14">
    <location>
        <begin position="121"/>
        <end position="156"/>
    </location>
</feature>
<dbReference type="PROSITE" id="PS00018">
    <property type="entry name" value="EF_HAND_1"/>
    <property type="match status" value="2"/>
</dbReference>
<evidence type="ECO:0000256" key="6">
    <source>
        <dbReference type="ARBA" id="ARBA00022737"/>
    </source>
</evidence>
<dbReference type="Pfam" id="PF13499">
    <property type="entry name" value="EF-hand_7"/>
    <property type="match status" value="2"/>
</dbReference>
<keyword evidence="9" id="KW-1133">Transmembrane helix</keyword>
<evidence type="ECO:0000259" key="14">
    <source>
        <dbReference type="PROSITE" id="PS50222"/>
    </source>
</evidence>
<dbReference type="GO" id="GO:0055085">
    <property type="term" value="P:transmembrane transport"/>
    <property type="evidence" value="ECO:0007669"/>
    <property type="project" value="InterPro"/>
</dbReference>
<dbReference type="Proteomes" id="UP000215902">
    <property type="component" value="Unassembled WGS sequence"/>
</dbReference>
<dbReference type="PROSITE" id="PS50222">
    <property type="entry name" value="EF_HAND_2"/>
    <property type="match status" value="3"/>
</dbReference>
<dbReference type="STRING" id="282301.A0A267G2A9"/>
<dbReference type="InterPro" id="IPR023395">
    <property type="entry name" value="MCP_dom_sf"/>
</dbReference>
<dbReference type="EMBL" id="NIVC01001494">
    <property type="protein sequence ID" value="PAA67307.1"/>
    <property type="molecule type" value="Genomic_DNA"/>
</dbReference>
<comment type="similarity">
    <text evidence="2 13">Belongs to the mitochondrial carrier (TC 2.A.29) family.</text>
</comment>
<dbReference type="GO" id="GO:0005509">
    <property type="term" value="F:calcium ion binding"/>
    <property type="evidence" value="ECO:0007669"/>
    <property type="project" value="InterPro"/>
</dbReference>
<feature type="repeat" description="Solcar" evidence="12">
    <location>
        <begin position="191"/>
        <end position="281"/>
    </location>
</feature>
<evidence type="ECO:0000256" key="2">
    <source>
        <dbReference type="ARBA" id="ARBA00006375"/>
    </source>
</evidence>
<feature type="non-terminal residue" evidence="16">
    <location>
        <position position="1"/>
    </location>
</feature>
<dbReference type="EMBL" id="NIVC01000636">
    <property type="protein sequence ID" value="PAA79419.1"/>
    <property type="molecule type" value="Genomic_DNA"/>
</dbReference>
<evidence type="ECO:0000256" key="12">
    <source>
        <dbReference type="PROSITE-ProRule" id="PRU00282"/>
    </source>
</evidence>
<evidence type="ECO:0000256" key="3">
    <source>
        <dbReference type="ARBA" id="ARBA00022448"/>
    </source>
</evidence>
<evidence type="ECO:0000313" key="15">
    <source>
        <dbReference type="EMBL" id="PAA67307.1"/>
    </source>
</evidence>
<comment type="caution">
    <text evidence="16">The sequence shown here is derived from an EMBL/GenBank/DDBJ whole genome shotgun (WGS) entry which is preliminary data.</text>
</comment>
<keyword evidence="17" id="KW-1185">Reference proteome</keyword>
<dbReference type="GO" id="GO:0005743">
    <property type="term" value="C:mitochondrial inner membrane"/>
    <property type="evidence" value="ECO:0007669"/>
    <property type="project" value="UniProtKB-SubCell"/>
</dbReference>
<dbReference type="PRINTS" id="PR00926">
    <property type="entry name" value="MITOCARRIER"/>
</dbReference>
<dbReference type="SUPFAM" id="SSF47473">
    <property type="entry name" value="EF-hand"/>
    <property type="match status" value="1"/>
</dbReference>
<dbReference type="InterPro" id="IPR002067">
    <property type="entry name" value="MCP"/>
</dbReference>
<organism evidence="16 17">
    <name type="scientific">Macrostomum lignano</name>
    <dbReference type="NCBI Taxonomy" id="282301"/>
    <lineage>
        <taxon>Eukaryota</taxon>
        <taxon>Metazoa</taxon>
        <taxon>Spiralia</taxon>
        <taxon>Lophotrochozoa</taxon>
        <taxon>Platyhelminthes</taxon>
        <taxon>Rhabditophora</taxon>
        <taxon>Macrostomorpha</taxon>
        <taxon>Macrostomida</taxon>
        <taxon>Macrostomidae</taxon>
        <taxon>Macrostomum</taxon>
    </lineage>
</organism>
<dbReference type="InterPro" id="IPR002048">
    <property type="entry name" value="EF_hand_dom"/>
</dbReference>
<keyword evidence="6" id="KW-0677">Repeat</keyword>
<evidence type="ECO:0000256" key="9">
    <source>
        <dbReference type="ARBA" id="ARBA00022989"/>
    </source>
</evidence>
<dbReference type="PROSITE" id="PS50920">
    <property type="entry name" value="SOLCAR"/>
    <property type="match status" value="3"/>
</dbReference>
<keyword evidence="3 13" id="KW-0813">Transport</keyword>
<dbReference type="SUPFAM" id="SSF103506">
    <property type="entry name" value="Mitochondrial carrier"/>
    <property type="match status" value="1"/>
</dbReference>
<feature type="repeat" description="Solcar" evidence="12">
    <location>
        <begin position="290"/>
        <end position="375"/>
    </location>
</feature>
<evidence type="ECO:0000256" key="4">
    <source>
        <dbReference type="ARBA" id="ARBA00022692"/>
    </source>
</evidence>
<reference evidence="16 17" key="1">
    <citation type="submission" date="2017-06" db="EMBL/GenBank/DDBJ databases">
        <title>A platform for efficient transgenesis in Macrostomum lignano, a flatworm model organism for stem cell research.</title>
        <authorList>
            <person name="Berezikov E."/>
        </authorList>
    </citation>
    <scope>NUCLEOTIDE SEQUENCE [LARGE SCALE GENOMIC DNA]</scope>
    <source>
        <strain evidence="16">DV1</strain>
        <tissue evidence="16">Whole organism</tissue>
    </source>
</reference>
<dbReference type="FunFam" id="1.50.40.10:FF:000003">
    <property type="entry name" value="Putative calcium-binding mitochondrial carrier protein scamc-2"/>
    <property type="match status" value="1"/>
</dbReference>
<proteinExistence type="inferred from homology"/>
<sequence length="476" mass="52143">SGPMSKDGKKPYNAEAERARIARLFKQLDKDGDGRISASELSAALKQQYGQEAKRLEAAERVIQASDSNADAGLDMDEFVRYVTDQNRRLRLAFKELDKNKDDRIDAEEIQAAMLELGIKLNKAEAEQLLNKLDKDGSLSINYEEWRDFLLLTGRHSVDEIFMLMRRASSFDIGESFVIPDDYTPEERQSGVAWKTLVSGGLAGAVSRSATAPLDRLKVAWQASAGSKDSHGAKASMWRGIAGMVTEGGVASLWRGNGVNCIKIAPESAIKFLAYETYKGLIVGESKRPVQLHEKFVAGALAGATAQTLIYPLEVLKTRMCLRKTGQYSSLFDCARKVYAEGGAAIFYRGYVPNMLGILPYAGIDLALYETFKQTYQKWRGNESGSPPIYVSLVAGAVSSVCGQVATYPLALVRTKLQARIGGGGGLGSMFADILKREGVRGLYRGMGPNMLKVIPAVSISYATFDEMRRRLGLIK</sequence>
<accession>A0A267G2A9</accession>
<keyword evidence="7" id="KW-0999">Mitochondrion inner membrane</keyword>
<evidence type="ECO:0000256" key="8">
    <source>
        <dbReference type="ARBA" id="ARBA00022837"/>
    </source>
</evidence>
<feature type="repeat" description="Solcar" evidence="12">
    <location>
        <begin position="387"/>
        <end position="471"/>
    </location>
</feature>
<dbReference type="AlphaFoldDB" id="A0A267G2A9"/>
<dbReference type="InterPro" id="IPR011992">
    <property type="entry name" value="EF-hand-dom_pair"/>
</dbReference>
<feature type="domain" description="EF-hand" evidence="14">
    <location>
        <begin position="16"/>
        <end position="51"/>
    </location>
</feature>
<evidence type="ECO:0000256" key="5">
    <source>
        <dbReference type="ARBA" id="ARBA00022723"/>
    </source>
</evidence>
<keyword evidence="11 12" id="KW-0472">Membrane</keyword>
<dbReference type="InterPro" id="IPR018108">
    <property type="entry name" value="MCP_transmembrane"/>
</dbReference>
<evidence type="ECO:0000313" key="17">
    <source>
        <dbReference type="Proteomes" id="UP000215902"/>
    </source>
</evidence>
<evidence type="ECO:0000256" key="11">
    <source>
        <dbReference type="ARBA" id="ARBA00023136"/>
    </source>
</evidence>
<dbReference type="Gene3D" id="1.50.40.10">
    <property type="entry name" value="Mitochondrial carrier domain"/>
    <property type="match status" value="1"/>
</dbReference>
<gene>
    <name evidence="15" type="ORF">BOX15_Mlig010518g1</name>
    <name evidence="16" type="ORF">BOX15_Mlig014363g1</name>
</gene>
<comment type="subcellular location">
    <subcellularLocation>
        <location evidence="1">Mitochondrion inner membrane</location>
        <topology evidence="1">Multi-pass membrane protein</topology>
    </subcellularLocation>
</comment>
<evidence type="ECO:0000313" key="16">
    <source>
        <dbReference type="EMBL" id="PAA79419.1"/>
    </source>
</evidence>
<keyword evidence="8" id="KW-0106">Calcium</keyword>
<keyword evidence="10" id="KW-0496">Mitochondrion</keyword>
<evidence type="ECO:0000256" key="13">
    <source>
        <dbReference type="RuleBase" id="RU000488"/>
    </source>
</evidence>
<protein>
    <recommendedName>
        <fullName evidence="14">EF-hand domain-containing protein</fullName>
    </recommendedName>
</protein>
<evidence type="ECO:0000256" key="10">
    <source>
        <dbReference type="ARBA" id="ARBA00023128"/>
    </source>
</evidence>
<dbReference type="InterPro" id="IPR018247">
    <property type="entry name" value="EF_Hand_1_Ca_BS"/>
</dbReference>
<feature type="domain" description="EF-hand" evidence="14">
    <location>
        <begin position="85"/>
        <end position="120"/>
    </location>
</feature>
<evidence type="ECO:0000256" key="7">
    <source>
        <dbReference type="ARBA" id="ARBA00022792"/>
    </source>
</evidence>